<accession>A0A417Y924</accession>
<dbReference type="InterPro" id="IPR003673">
    <property type="entry name" value="CoA-Trfase_fam_III"/>
</dbReference>
<dbReference type="Proteomes" id="UP000283644">
    <property type="component" value="Unassembled WGS sequence"/>
</dbReference>
<dbReference type="Gene3D" id="3.40.50.10540">
    <property type="entry name" value="Crotonobetainyl-coa:carnitine coa-transferase, domain 1"/>
    <property type="match status" value="1"/>
</dbReference>
<evidence type="ECO:0000313" key="1">
    <source>
        <dbReference type="EMBL" id="RHW28964.1"/>
    </source>
</evidence>
<sequence length="400" mass="42961">MSGIRVVEVAAWTYVPVAGALMTEWGADVLKIEHPEVGDPQRGLVTSGLIPAGGVAHMFELPNRGKRSVALDLKSEEGHELLMKLIATADVFLTNFRPSARKKLRIDVEDVRAVNPSIIYARGSAAGQEGPDAERGGYDLTSFWARTGISSNVSPDSLGYPVTMPGPAFGDVLGGLALAGAVSTALFHRERTGEAVEVDGSLLATGAWAMGGTIAGAYAFNQKVYPKSTPDRAPNPLVNTYRTADDRFVTLVMLESDRFWPELTTALGVPELITDERFDSHAKRGKNNVEACAALAAAFAEKTYTEWEPILETLNGAWAKVQHPLEVVDDQQVIANHYIADLSDASGTPFKLVSAPVQFNGAPGETRRSPEHGEHTDEVLEEIGLSMEQIIDLKVSGAIL</sequence>
<dbReference type="InterPro" id="IPR044855">
    <property type="entry name" value="CoA-Trfase_III_dom3_sf"/>
</dbReference>
<dbReference type="PANTHER" id="PTHR48228:SF2">
    <property type="entry name" value="E-CINNAMOYL-COA:R-PHENYLLACTATE COA TRANSFERASE LARGE SUBUNIT"/>
    <property type="match status" value="1"/>
</dbReference>
<dbReference type="Pfam" id="PF02515">
    <property type="entry name" value="CoA_transf_3"/>
    <property type="match status" value="1"/>
</dbReference>
<organism evidence="1 2">
    <name type="scientific">Nocardioides immobilis</name>
    <dbReference type="NCBI Taxonomy" id="2049295"/>
    <lineage>
        <taxon>Bacteria</taxon>
        <taxon>Bacillati</taxon>
        <taxon>Actinomycetota</taxon>
        <taxon>Actinomycetes</taxon>
        <taxon>Propionibacteriales</taxon>
        <taxon>Nocardioidaceae</taxon>
        <taxon>Nocardioides</taxon>
    </lineage>
</organism>
<dbReference type="EMBL" id="QXGH01000009">
    <property type="protein sequence ID" value="RHW28964.1"/>
    <property type="molecule type" value="Genomic_DNA"/>
</dbReference>
<protein>
    <submittedName>
        <fullName evidence="1">CoA transferase</fullName>
    </submittedName>
</protein>
<dbReference type="Gene3D" id="3.30.1540.10">
    <property type="entry name" value="formyl-coa transferase, domain 3"/>
    <property type="match status" value="1"/>
</dbReference>
<proteinExistence type="predicted"/>
<dbReference type="AlphaFoldDB" id="A0A417Y924"/>
<dbReference type="PANTHER" id="PTHR48228">
    <property type="entry name" value="SUCCINYL-COA--D-CITRAMALATE COA-TRANSFERASE"/>
    <property type="match status" value="1"/>
</dbReference>
<dbReference type="OrthoDB" id="9797653at2"/>
<name>A0A417Y924_9ACTN</name>
<dbReference type="GO" id="GO:0016740">
    <property type="term" value="F:transferase activity"/>
    <property type="evidence" value="ECO:0007669"/>
    <property type="project" value="UniProtKB-KW"/>
</dbReference>
<keyword evidence="2" id="KW-1185">Reference proteome</keyword>
<keyword evidence="1" id="KW-0808">Transferase</keyword>
<comment type="caution">
    <text evidence="1">The sequence shown here is derived from an EMBL/GenBank/DDBJ whole genome shotgun (WGS) entry which is preliminary data.</text>
</comment>
<gene>
    <name evidence="1" type="ORF">D0Z08_01695</name>
</gene>
<reference evidence="1 2" key="1">
    <citation type="submission" date="2018-09" db="EMBL/GenBank/DDBJ databases">
        <title>Genome sequencing of Nocardioides immobilis CCTCC AB 2017083 for comparison to Nocardioides silvaticus.</title>
        <authorList>
            <person name="Li C."/>
            <person name="Wang G."/>
        </authorList>
    </citation>
    <scope>NUCLEOTIDE SEQUENCE [LARGE SCALE GENOMIC DNA]</scope>
    <source>
        <strain evidence="1 2">CCTCC AB 2017083</strain>
    </source>
</reference>
<evidence type="ECO:0000313" key="2">
    <source>
        <dbReference type="Proteomes" id="UP000283644"/>
    </source>
</evidence>
<dbReference type="InterPro" id="IPR050509">
    <property type="entry name" value="CoA-transferase_III"/>
</dbReference>
<dbReference type="SUPFAM" id="SSF89796">
    <property type="entry name" value="CoA-transferase family III (CaiB/BaiF)"/>
    <property type="match status" value="1"/>
</dbReference>
<dbReference type="InterPro" id="IPR023606">
    <property type="entry name" value="CoA-Trfase_III_dom_1_sf"/>
</dbReference>